<evidence type="ECO:0000313" key="5">
    <source>
        <dbReference type="EMBL" id="ERF72654.1"/>
    </source>
</evidence>
<proteinExistence type="inferred from homology"/>
<evidence type="ECO:0000313" key="6">
    <source>
        <dbReference type="Proteomes" id="UP000019373"/>
    </source>
</evidence>
<dbReference type="OMA" id="MAAPDLC"/>
<dbReference type="AlphaFoldDB" id="U1HTT2"/>
<evidence type="ECO:0000256" key="1">
    <source>
        <dbReference type="ARBA" id="ARBA00010088"/>
    </source>
</evidence>
<dbReference type="SUPFAM" id="SSF53474">
    <property type="entry name" value="alpha/beta-Hydrolases"/>
    <property type="match status" value="1"/>
</dbReference>
<protein>
    <recommendedName>
        <fullName evidence="4">Peptidase S33 tripeptidyl aminopeptidase-like C-terminal domain-containing protein</fullName>
    </recommendedName>
</protein>
<dbReference type="PANTHER" id="PTHR43248">
    <property type="entry name" value="2-SUCCINYL-6-HYDROXY-2,4-CYCLOHEXADIENE-1-CARBOXYLATE SYNTHASE"/>
    <property type="match status" value="1"/>
</dbReference>
<dbReference type="eggNOG" id="ENOG502RY03">
    <property type="taxonomic scope" value="Eukaryota"/>
</dbReference>
<dbReference type="PANTHER" id="PTHR43248:SF25">
    <property type="entry name" value="AB HYDROLASE-1 DOMAIN-CONTAINING PROTEIN-RELATED"/>
    <property type="match status" value="1"/>
</dbReference>
<dbReference type="HOGENOM" id="CLU_013364_5_0_1"/>
<dbReference type="OrthoDB" id="425534at2759"/>
<sequence length="557" mass="60103">MSLILALTAISLSTAANALPAQPGIDWQPCLELNRNISALVGVEGTPFDCAKLSVPLDYTNPESEPLDLDLFRVNATEEPVLGTVLINFGGPGGTAAENLPILAAELAANIGEQWNLLSWDPRGTGKTIPFDCRIEDPRTTISTRKRDNDVLVSGNLTERFLNGGWDTAGVIADACYTAMNGTGSYIGTAFVARDMMEIVDALGEDGLLRYFGWSYGTALGSYVAAMFPERIERVVLDANVNPHDYQIGHYGEAFVDADKALLAFLEECLKNKDECALAQYTNANETADLLNPINQLLTPVASNASTSTEAWSSFTGIQGIILQQLYYPFNWPTLAETITNVLNGTDTQTAGAAPEPMVEPYNLGDPWATVGIRASDALWRTNSAQEYLPQVEYQNTVSSFNFPYESLWTSARWKMDAKERYTGDFRVKTKHPILYVNGEYDPTTPLASAYNGSASFEGSVVLPHSGYGHGVLVSPSECLARHIQAYFKDGMLPERGTRCEPDLGPWEQARARAEGTTGGSGGNTTAEAVTSSGSREIISRVLPFAGALAAAGMSVL</sequence>
<keyword evidence="3" id="KW-0732">Signal</keyword>
<feature type="signal peptide" evidence="3">
    <location>
        <begin position="1"/>
        <end position="18"/>
    </location>
</feature>
<evidence type="ECO:0000259" key="4">
    <source>
        <dbReference type="Pfam" id="PF08386"/>
    </source>
</evidence>
<keyword evidence="2" id="KW-0378">Hydrolase</keyword>
<name>U1HTT2_ENDPU</name>
<dbReference type="Gene3D" id="3.40.50.1820">
    <property type="entry name" value="alpha/beta hydrolase"/>
    <property type="match status" value="1"/>
</dbReference>
<accession>U1HTT2</accession>
<dbReference type="EMBL" id="KE721068">
    <property type="protein sequence ID" value="ERF72654.1"/>
    <property type="molecule type" value="Genomic_DNA"/>
</dbReference>
<dbReference type="RefSeq" id="XP_007801731.1">
    <property type="nucleotide sequence ID" value="XM_007803540.1"/>
</dbReference>
<dbReference type="GO" id="GO:0016787">
    <property type="term" value="F:hydrolase activity"/>
    <property type="evidence" value="ECO:0007669"/>
    <property type="project" value="UniProtKB-KW"/>
</dbReference>
<keyword evidence="6" id="KW-1185">Reference proteome</keyword>
<dbReference type="Proteomes" id="UP000019373">
    <property type="component" value="Unassembled WGS sequence"/>
</dbReference>
<dbReference type="GeneID" id="19240656"/>
<evidence type="ECO:0000256" key="3">
    <source>
        <dbReference type="SAM" id="SignalP"/>
    </source>
</evidence>
<gene>
    <name evidence="5" type="ORF">EPUS_05708</name>
</gene>
<reference evidence="6" key="1">
    <citation type="journal article" date="2014" name="BMC Genomics">
        <title>Genome characteristics reveal the impact of lichenization on lichen-forming fungus Endocarpon pusillum Hedwig (Verrucariales, Ascomycota).</title>
        <authorList>
            <person name="Wang Y.-Y."/>
            <person name="Liu B."/>
            <person name="Zhang X.-Y."/>
            <person name="Zhou Q.-M."/>
            <person name="Zhang T."/>
            <person name="Li H."/>
            <person name="Yu Y.-F."/>
            <person name="Zhang X.-L."/>
            <person name="Hao X.-Y."/>
            <person name="Wang M."/>
            <person name="Wang L."/>
            <person name="Wei J.-C."/>
        </authorList>
    </citation>
    <scope>NUCLEOTIDE SEQUENCE [LARGE SCALE GENOMIC DNA]</scope>
    <source>
        <strain evidence="6">Z07020 / HMAS-L-300199</strain>
    </source>
</reference>
<dbReference type="InterPro" id="IPR013595">
    <property type="entry name" value="Pept_S33_TAP-like_C"/>
</dbReference>
<dbReference type="InterPro" id="IPR051601">
    <property type="entry name" value="Serine_prot/Carboxylest_S33"/>
</dbReference>
<feature type="chain" id="PRO_5004611166" description="Peptidase S33 tripeptidyl aminopeptidase-like C-terminal domain-containing protein" evidence="3">
    <location>
        <begin position="19"/>
        <end position="557"/>
    </location>
</feature>
<comment type="similarity">
    <text evidence="1">Belongs to the peptidase S33 family.</text>
</comment>
<feature type="domain" description="Peptidase S33 tripeptidyl aminopeptidase-like C-terminal" evidence="4">
    <location>
        <begin position="412"/>
        <end position="500"/>
    </location>
</feature>
<evidence type="ECO:0000256" key="2">
    <source>
        <dbReference type="ARBA" id="ARBA00022801"/>
    </source>
</evidence>
<dbReference type="Pfam" id="PF08386">
    <property type="entry name" value="Abhydrolase_4"/>
    <property type="match status" value="1"/>
</dbReference>
<organism evidence="5 6">
    <name type="scientific">Endocarpon pusillum (strain Z07020 / HMAS-L-300199)</name>
    <name type="common">Lichen-forming fungus</name>
    <dbReference type="NCBI Taxonomy" id="1263415"/>
    <lineage>
        <taxon>Eukaryota</taxon>
        <taxon>Fungi</taxon>
        <taxon>Dikarya</taxon>
        <taxon>Ascomycota</taxon>
        <taxon>Pezizomycotina</taxon>
        <taxon>Eurotiomycetes</taxon>
        <taxon>Chaetothyriomycetidae</taxon>
        <taxon>Verrucariales</taxon>
        <taxon>Verrucariaceae</taxon>
        <taxon>Endocarpon</taxon>
    </lineage>
</organism>
<dbReference type="InterPro" id="IPR029058">
    <property type="entry name" value="AB_hydrolase_fold"/>
</dbReference>